<dbReference type="AlphaFoldDB" id="A0A0C9YTZ0"/>
<proteinExistence type="predicted"/>
<name>A0A0C9YTZ0_9AGAM</name>
<dbReference type="HOGENOM" id="CLU_2688733_0_0_1"/>
<organism evidence="1 2">
    <name type="scientific">Pisolithus microcarpus 441</name>
    <dbReference type="NCBI Taxonomy" id="765257"/>
    <lineage>
        <taxon>Eukaryota</taxon>
        <taxon>Fungi</taxon>
        <taxon>Dikarya</taxon>
        <taxon>Basidiomycota</taxon>
        <taxon>Agaricomycotina</taxon>
        <taxon>Agaricomycetes</taxon>
        <taxon>Agaricomycetidae</taxon>
        <taxon>Boletales</taxon>
        <taxon>Sclerodermatineae</taxon>
        <taxon>Pisolithaceae</taxon>
        <taxon>Pisolithus</taxon>
    </lineage>
</organism>
<sequence length="74" mass="8388">MEYIDLTSSTTPDRTTEALRWLSKVTVPLDHVGIASPGKWSFPLSFSNIVALERYLNRVHLRLCFLEHSPSANT</sequence>
<reference evidence="2" key="2">
    <citation type="submission" date="2015-01" db="EMBL/GenBank/DDBJ databases">
        <title>Evolutionary Origins and Diversification of the Mycorrhizal Mutualists.</title>
        <authorList>
            <consortium name="DOE Joint Genome Institute"/>
            <consortium name="Mycorrhizal Genomics Consortium"/>
            <person name="Kohler A."/>
            <person name="Kuo A."/>
            <person name="Nagy L.G."/>
            <person name="Floudas D."/>
            <person name="Copeland A."/>
            <person name="Barry K.W."/>
            <person name="Cichocki N."/>
            <person name="Veneault-Fourrey C."/>
            <person name="LaButti K."/>
            <person name="Lindquist E.A."/>
            <person name="Lipzen A."/>
            <person name="Lundell T."/>
            <person name="Morin E."/>
            <person name="Murat C."/>
            <person name="Riley R."/>
            <person name="Ohm R."/>
            <person name="Sun H."/>
            <person name="Tunlid A."/>
            <person name="Henrissat B."/>
            <person name="Grigoriev I.V."/>
            <person name="Hibbett D.S."/>
            <person name="Martin F."/>
        </authorList>
    </citation>
    <scope>NUCLEOTIDE SEQUENCE [LARGE SCALE GENOMIC DNA]</scope>
    <source>
        <strain evidence="2">441</strain>
    </source>
</reference>
<dbReference type="Proteomes" id="UP000054018">
    <property type="component" value="Unassembled WGS sequence"/>
</dbReference>
<dbReference type="EMBL" id="KN833826">
    <property type="protein sequence ID" value="KIK17474.1"/>
    <property type="molecule type" value="Genomic_DNA"/>
</dbReference>
<evidence type="ECO:0000313" key="1">
    <source>
        <dbReference type="EMBL" id="KIK17474.1"/>
    </source>
</evidence>
<reference evidence="1 2" key="1">
    <citation type="submission" date="2014-04" db="EMBL/GenBank/DDBJ databases">
        <authorList>
            <consortium name="DOE Joint Genome Institute"/>
            <person name="Kuo A."/>
            <person name="Kohler A."/>
            <person name="Costa M.D."/>
            <person name="Nagy L.G."/>
            <person name="Floudas D."/>
            <person name="Copeland A."/>
            <person name="Barry K.W."/>
            <person name="Cichocki N."/>
            <person name="Veneault-Fourrey C."/>
            <person name="LaButti K."/>
            <person name="Lindquist E.A."/>
            <person name="Lipzen A."/>
            <person name="Lundell T."/>
            <person name="Morin E."/>
            <person name="Murat C."/>
            <person name="Sun H."/>
            <person name="Tunlid A."/>
            <person name="Henrissat B."/>
            <person name="Grigoriev I.V."/>
            <person name="Hibbett D.S."/>
            <person name="Martin F."/>
            <person name="Nordberg H.P."/>
            <person name="Cantor M.N."/>
            <person name="Hua S.X."/>
        </authorList>
    </citation>
    <scope>NUCLEOTIDE SEQUENCE [LARGE SCALE GENOMIC DNA]</scope>
    <source>
        <strain evidence="1 2">441</strain>
    </source>
</reference>
<evidence type="ECO:0000313" key="2">
    <source>
        <dbReference type="Proteomes" id="UP000054018"/>
    </source>
</evidence>
<accession>A0A0C9YTZ0</accession>
<keyword evidence="2" id="KW-1185">Reference proteome</keyword>
<protein>
    <submittedName>
        <fullName evidence="1">Uncharacterized protein</fullName>
    </submittedName>
</protein>
<gene>
    <name evidence="1" type="ORF">PISMIDRAFT_685228</name>
</gene>